<reference evidence="2 3" key="1">
    <citation type="submission" date="2018-03" db="EMBL/GenBank/DDBJ databases">
        <title>Pantoea intestinalis SRCM103226 isolated form the mealworm.</title>
        <authorList>
            <person name="Jeong D.-Y."/>
            <person name="Kim J.W."/>
        </authorList>
    </citation>
    <scope>NUCLEOTIDE SEQUENCE [LARGE SCALE GENOMIC DNA]</scope>
    <source>
        <strain evidence="2 3">SRCM103226</strain>
    </source>
</reference>
<dbReference type="EMBL" id="CP028271">
    <property type="protein sequence ID" value="QHM70412.1"/>
    <property type="molecule type" value="Genomic_DNA"/>
</dbReference>
<proteinExistence type="predicted"/>
<accession>A0A6P1PWE2</accession>
<evidence type="ECO:0000256" key="1">
    <source>
        <dbReference type="SAM" id="SignalP"/>
    </source>
</evidence>
<name>A0A6P1PWE2_9GAMM</name>
<dbReference type="KEGG" id="mint:C7M51_00685"/>
<keyword evidence="3" id="KW-1185">Reference proteome</keyword>
<sequence>MLKKPLFMAGLCTIACLSFAPVKVEAKVKGPWGLISYNITKNNILICHWQRTVIDFPFMVSYQNTQTVDCATPRP</sequence>
<dbReference type="RefSeq" id="WP_160620514.1">
    <property type="nucleotide sequence ID" value="NZ_CP028271.1"/>
</dbReference>
<evidence type="ECO:0000313" key="3">
    <source>
        <dbReference type="Proteomes" id="UP000464053"/>
    </source>
</evidence>
<evidence type="ECO:0000313" key="2">
    <source>
        <dbReference type="EMBL" id="QHM70412.1"/>
    </source>
</evidence>
<dbReference type="AlphaFoldDB" id="A0A6P1PWE2"/>
<feature type="signal peptide" evidence="1">
    <location>
        <begin position="1"/>
        <end position="20"/>
    </location>
</feature>
<organism evidence="2 3">
    <name type="scientific">Mixta intestinalis</name>
    <dbReference type="NCBI Taxonomy" id="1615494"/>
    <lineage>
        <taxon>Bacteria</taxon>
        <taxon>Pseudomonadati</taxon>
        <taxon>Pseudomonadota</taxon>
        <taxon>Gammaproteobacteria</taxon>
        <taxon>Enterobacterales</taxon>
        <taxon>Erwiniaceae</taxon>
        <taxon>Mixta</taxon>
    </lineage>
</organism>
<gene>
    <name evidence="2" type="ORF">C7M51_00685</name>
</gene>
<feature type="chain" id="PRO_5026755208" evidence="1">
    <location>
        <begin position="21"/>
        <end position="75"/>
    </location>
</feature>
<keyword evidence="1" id="KW-0732">Signal</keyword>
<protein>
    <submittedName>
        <fullName evidence="2">Uncharacterized protein</fullName>
    </submittedName>
</protein>
<dbReference type="Proteomes" id="UP000464053">
    <property type="component" value="Chromosome"/>
</dbReference>